<accession>A0A454CW35</accession>
<sequence length="8" mass="969">IRTSFFQA</sequence>
<reference evidence="1 2" key="1">
    <citation type="submission" date="2012-10" db="EMBL/GenBank/DDBJ databases">
        <title>Genome sequence of Vibrio Cholerae HENC-02.</title>
        <authorList>
            <person name="Eppinger M."/>
            <person name="Hasan N.A."/>
            <person name="Sengamalay N."/>
            <person name="Hine E."/>
            <person name="Su Q."/>
            <person name="Daugherty S.C."/>
            <person name="Young S."/>
            <person name="Sadzewicz L."/>
            <person name="Tallon L."/>
            <person name="Cebula T.A."/>
            <person name="Ravel J."/>
            <person name="Colwell R.R."/>
        </authorList>
    </citation>
    <scope>NUCLEOTIDE SEQUENCE [LARGE SCALE GENOMIC DNA]</scope>
    <source>
        <strain evidence="1 2">HENC-02</strain>
    </source>
</reference>
<gene>
    <name evidence="1" type="ORF">VCHENC02_3651B</name>
</gene>
<organism evidence="1 2">
    <name type="scientific">Vibrio harveyi</name>
    <name type="common">Beneckea harveyi</name>
    <dbReference type="NCBI Taxonomy" id="669"/>
    <lineage>
        <taxon>Bacteria</taxon>
        <taxon>Pseudomonadati</taxon>
        <taxon>Pseudomonadota</taxon>
        <taxon>Gammaproteobacteria</taxon>
        <taxon>Vibrionales</taxon>
        <taxon>Vibrionaceae</taxon>
        <taxon>Vibrio</taxon>
    </lineage>
</organism>
<dbReference type="Proteomes" id="UP000008367">
    <property type="component" value="Unassembled WGS sequence"/>
</dbReference>
<protein>
    <submittedName>
        <fullName evidence="1">Uncharacterized protein</fullName>
    </submittedName>
</protein>
<comment type="caution">
    <text evidence="1">The sequence shown here is derived from an EMBL/GenBank/DDBJ whole genome shotgun (WGS) entry which is preliminary data.</text>
</comment>
<proteinExistence type="predicted"/>
<feature type="non-terminal residue" evidence="1">
    <location>
        <position position="1"/>
    </location>
</feature>
<name>A0A454CW35_VIBHA</name>
<evidence type="ECO:0000313" key="2">
    <source>
        <dbReference type="Proteomes" id="UP000008367"/>
    </source>
</evidence>
<dbReference type="EMBL" id="AJSR01001562">
    <property type="protein sequence ID" value="EKM30633.1"/>
    <property type="molecule type" value="Genomic_DNA"/>
</dbReference>
<evidence type="ECO:0000313" key="1">
    <source>
        <dbReference type="EMBL" id="EKM30633.1"/>
    </source>
</evidence>